<dbReference type="PANTHER" id="PTHR36436:SF6">
    <property type="entry name" value="SLL5081 PROTEIN"/>
    <property type="match status" value="1"/>
</dbReference>
<dbReference type="Pfam" id="PF09234">
    <property type="entry name" value="DUF1963"/>
    <property type="match status" value="1"/>
</dbReference>
<dbReference type="AlphaFoldDB" id="A0A250FLP7"/>
<accession>A0A250FLP7</accession>
<dbReference type="GeneID" id="84807387"/>
<proteinExistence type="predicted"/>
<dbReference type="SUPFAM" id="SSF103032">
    <property type="entry name" value="Hypothetical protein YwqG"/>
    <property type="match status" value="1"/>
</dbReference>
<evidence type="ECO:0000313" key="2">
    <source>
        <dbReference type="Proteomes" id="UP000217250"/>
    </source>
</evidence>
<dbReference type="EMBL" id="CP022386">
    <property type="protein sequence ID" value="ATA86079.1"/>
    <property type="molecule type" value="Genomic_DNA"/>
</dbReference>
<evidence type="ECO:0000313" key="1">
    <source>
        <dbReference type="EMBL" id="ATA86079.1"/>
    </source>
</evidence>
<evidence type="ECO:0008006" key="3">
    <source>
        <dbReference type="Google" id="ProtNLM"/>
    </source>
</evidence>
<dbReference type="OrthoDB" id="57088at2"/>
<gene>
    <name evidence="1" type="ORF">CGC50_02270</name>
</gene>
<dbReference type="KEGG" id="cgh:CGC50_02270"/>
<reference evidence="2" key="1">
    <citation type="submission" date="2017-06" db="EMBL/GenBank/DDBJ databases">
        <title>Capnocytophaga spp. assemblies.</title>
        <authorList>
            <person name="Gulvik C.A."/>
        </authorList>
    </citation>
    <scope>NUCLEOTIDE SEQUENCE [LARGE SCALE GENOMIC DNA]</scope>
    <source>
        <strain evidence="2">H1496</strain>
    </source>
</reference>
<name>A0A250FLP7_9FLAO</name>
<organism evidence="1 2">
    <name type="scientific">Capnocytophaga gingivalis</name>
    <dbReference type="NCBI Taxonomy" id="1017"/>
    <lineage>
        <taxon>Bacteria</taxon>
        <taxon>Pseudomonadati</taxon>
        <taxon>Bacteroidota</taxon>
        <taxon>Flavobacteriia</taxon>
        <taxon>Flavobacteriales</taxon>
        <taxon>Flavobacteriaceae</taxon>
        <taxon>Capnocytophaga</taxon>
    </lineage>
</organism>
<dbReference type="InterPro" id="IPR015315">
    <property type="entry name" value="DUF1963"/>
</dbReference>
<protein>
    <recommendedName>
        <fullName evidence="3">DUF1963 domain-containing protein</fullName>
    </recommendedName>
</protein>
<dbReference type="InterPro" id="IPR035948">
    <property type="entry name" value="YwqG-like_sf"/>
</dbReference>
<dbReference type="PANTHER" id="PTHR36436">
    <property type="entry name" value="SLL5081 PROTEIN"/>
    <property type="match status" value="1"/>
</dbReference>
<dbReference type="Gene3D" id="2.30.320.10">
    <property type="entry name" value="YwqG-like"/>
    <property type="match status" value="1"/>
</dbReference>
<dbReference type="RefSeq" id="WP_095909508.1">
    <property type="nucleotide sequence ID" value="NZ_CAUVLU010000010.1"/>
</dbReference>
<sequence>MTFTEEQIKQLADSLNVETAREVIHITLSVGENLALTESKLGGLPYITKGGTLPTTSQGEPLFMLAQINCEQLPENSLYPKKGLLQFWIASDEYYGADFENRCQNDTKRICYFPEIQESLPIAYIKELYTKISTSKRETNNIFTQENALELPFNPNQSLALGFEKSVEGISYADVHFYDEMQKIWEAAFSEEFPGLWGLPEEVLKVFYKYLSNGVGHKIGGYPDFAQYDPREDDNFHDTLLLQIESEWNQQYSVMFGDAGVANFFINREDLAHCKFDDVLYNWDCS</sequence>
<dbReference type="Proteomes" id="UP000217250">
    <property type="component" value="Chromosome"/>
</dbReference>